<evidence type="ECO:0000256" key="1">
    <source>
        <dbReference type="ARBA" id="ARBA00002521"/>
    </source>
</evidence>
<feature type="domain" description="Peptidase M24" evidence="8">
    <location>
        <begin position="11"/>
        <end position="240"/>
    </location>
</feature>
<dbReference type="InterPro" id="IPR002467">
    <property type="entry name" value="Pept_M24A_MAP1"/>
</dbReference>
<reference evidence="10" key="1">
    <citation type="submission" date="2014-05" db="EMBL/GenBank/DDBJ databases">
        <authorList>
            <person name="Kube M."/>
        </authorList>
    </citation>
    <scope>NUCLEOTIDE SEQUENCE [LARGE SCALE GENOMIC DNA]</scope>
</reference>
<dbReference type="PANTHER" id="PTHR43330:SF27">
    <property type="entry name" value="METHIONINE AMINOPEPTIDASE"/>
    <property type="match status" value="1"/>
</dbReference>
<feature type="binding site" evidence="6">
    <location>
        <position position="233"/>
    </location>
    <ligand>
        <name>a divalent metal cation</name>
        <dbReference type="ChEBI" id="CHEBI:60240"/>
        <label>1</label>
    </ligand>
</feature>
<comment type="cofactor">
    <cofactor evidence="6">
        <name>Co(2+)</name>
        <dbReference type="ChEBI" id="CHEBI:48828"/>
    </cofactor>
    <cofactor evidence="6">
        <name>Zn(2+)</name>
        <dbReference type="ChEBI" id="CHEBI:29105"/>
    </cofactor>
    <cofactor evidence="6">
        <name>Mn(2+)</name>
        <dbReference type="ChEBI" id="CHEBI:29035"/>
    </cofactor>
    <cofactor evidence="6">
        <name>Fe(2+)</name>
        <dbReference type="ChEBI" id="CHEBI:29033"/>
    </cofactor>
    <text evidence="6">Binds 2 divalent metal cations per subunit. Has a high-affinity and a low affinity metal-binding site. The true nature of the physiological cofactor is under debate. The enzyme is active with cobalt, zinc, manganese or divalent iron ions. Most likely, methionine aminopeptidases function as mononuclear Fe(2+)-metalloproteases under physiological conditions, and the catalytically relevant metal-binding site has been assigned to the histidine-containing high-affinity site.</text>
</comment>
<dbReference type="GO" id="GO:0004239">
    <property type="term" value="F:initiator methionyl aminopeptidase activity"/>
    <property type="evidence" value="ECO:0007669"/>
    <property type="project" value="UniProtKB-UniRule"/>
</dbReference>
<dbReference type="NCBIfam" id="TIGR00500">
    <property type="entry name" value="met_pdase_I"/>
    <property type="match status" value="1"/>
</dbReference>
<evidence type="ECO:0000256" key="6">
    <source>
        <dbReference type="HAMAP-Rule" id="MF_01974"/>
    </source>
</evidence>
<evidence type="ECO:0000313" key="9">
    <source>
        <dbReference type="EMBL" id="CDR31420.1"/>
    </source>
</evidence>
<dbReference type="PATRIC" id="fig|35623.3.peg.1347"/>
<dbReference type="FunCoup" id="A0A061AC20">
    <property type="interactions" value="255"/>
</dbReference>
<dbReference type="CDD" id="cd01086">
    <property type="entry name" value="MetAP1"/>
    <property type="match status" value="1"/>
</dbReference>
<comment type="subunit">
    <text evidence="6">Monomer.</text>
</comment>
<dbReference type="SUPFAM" id="SSF55920">
    <property type="entry name" value="Creatinase/aminopeptidase"/>
    <property type="match status" value="1"/>
</dbReference>
<dbReference type="InParanoid" id="A0A061AC20"/>
<dbReference type="KEGG" id="aoc:Aocu_13470"/>
<feature type="binding site" evidence="6">
    <location>
        <position position="77"/>
    </location>
    <ligand>
        <name>substrate</name>
    </ligand>
</feature>
<feature type="binding site" evidence="6">
    <location>
        <position position="106"/>
    </location>
    <ligand>
        <name>a divalent metal cation</name>
        <dbReference type="ChEBI" id="CHEBI:60240"/>
        <label>2</label>
        <note>catalytic</note>
    </ligand>
</feature>
<dbReference type="EC" id="3.4.11.18" evidence="6 7"/>
<evidence type="ECO:0000256" key="4">
    <source>
        <dbReference type="ARBA" id="ARBA00022723"/>
    </source>
</evidence>
<dbReference type="GO" id="GO:0046872">
    <property type="term" value="F:metal ion binding"/>
    <property type="evidence" value="ECO:0007669"/>
    <property type="project" value="UniProtKB-UniRule"/>
</dbReference>
<feature type="binding site" evidence="6">
    <location>
        <position position="95"/>
    </location>
    <ligand>
        <name>a divalent metal cation</name>
        <dbReference type="ChEBI" id="CHEBI:60240"/>
        <label>1</label>
    </ligand>
</feature>
<dbReference type="InterPro" id="IPR000994">
    <property type="entry name" value="Pept_M24"/>
</dbReference>
<dbReference type="GO" id="GO:0006508">
    <property type="term" value="P:proteolysis"/>
    <property type="evidence" value="ECO:0007669"/>
    <property type="project" value="UniProtKB-KW"/>
</dbReference>
<feature type="binding site" evidence="6">
    <location>
        <position position="169"/>
    </location>
    <ligand>
        <name>a divalent metal cation</name>
        <dbReference type="ChEBI" id="CHEBI:60240"/>
        <label>2</label>
        <note>catalytic</note>
    </ligand>
</feature>
<comment type="catalytic activity">
    <reaction evidence="6 7">
        <text>Release of N-terminal amino acids, preferentially methionine, from peptides and arylamides.</text>
        <dbReference type="EC" id="3.4.11.18"/>
    </reaction>
</comment>
<dbReference type="OrthoDB" id="9802055at2"/>
<organism evidence="9 10">
    <name type="scientific">Acholeplasma oculi</name>
    <dbReference type="NCBI Taxonomy" id="35623"/>
    <lineage>
        <taxon>Bacteria</taxon>
        <taxon>Bacillati</taxon>
        <taxon>Mycoplasmatota</taxon>
        <taxon>Mollicutes</taxon>
        <taxon>Acholeplasmatales</taxon>
        <taxon>Acholeplasmataceae</taxon>
        <taxon>Acholeplasma</taxon>
    </lineage>
</organism>
<dbReference type="HOGENOM" id="CLU_015857_0_1_14"/>
<name>A0A061AC20_9MOLU</name>
<dbReference type="GO" id="GO:0070006">
    <property type="term" value="F:metalloaminopeptidase activity"/>
    <property type="evidence" value="ECO:0007669"/>
    <property type="project" value="UniProtKB-UniRule"/>
</dbReference>
<dbReference type="PRINTS" id="PR00599">
    <property type="entry name" value="MAPEPTIDASE"/>
</dbReference>
<dbReference type="EMBL" id="LK028559">
    <property type="protein sequence ID" value="CDR31420.1"/>
    <property type="molecule type" value="Genomic_DNA"/>
</dbReference>
<evidence type="ECO:0000259" key="8">
    <source>
        <dbReference type="Pfam" id="PF00557"/>
    </source>
</evidence>
<gene>
    <name evidence="6 9" type="primary">map</name>
    <name evidence="9" type="ORF">Aocu_13470</name>
</gene>
<accession>A0A061AC20</accession>
<keyword evidence="10" id="KW-1185">Reference proteome</keyword>
<feature type="binding site" evidence="6">
    <location>
        <position position="176"/>
    </location>
    <ligand>
        <name>substrate</name>
    </ligand>
</feature>
<feature type="binding site" evidence="6">
    <location>
        <position position="233"/>
    </location>
    <ligand>
        <name>a divalent metal cation</name>
        <dbReference type="ChEBI" id="CHEBI:60240"/>
        <label>2</label>
        <note>catalytic</note>
    </ligand>
</feature>
<dbReference type="Gene3D" id="3.90.230.10">
    <property type="entry name" value="Creatinase/methionine aminopeptidase superfamily"/>
    <property type="match status" value="1"/>
</dbReference>
<dbReference type="PROSITE" id="PS00680">
    <property type="entry name" value="MAP_1"/>
    <property type="match status" value="1"/>
</dbReference>
<dbReference type="AlphaFoldDB" id="A0A061AC20"/>
<evidence type="ECO:0000256" key="7">
    <source>
        <dbReference type="RuleBase" id="RU003653"/>
    </source>
</evidence>
<keyword evidence="5 6" id="KW-0378">Hydrolase</keyword>
<dbReference type="InterPro" id="IPR001714">
    <property type="entry name" value="Pept_M24_MAP"/>
</dbReference>
<evidence type="ECO:0000256" key="3">
    <source>
        <dbReference type="ARBA" id="ARBA00022670"/>
    </source>
</evidence>
<dbReference type="STRING" id="35623.Aocu_13470"/>
<dbReference type="Proteomes" id="UP000032434">
    <property type="component" value="Chromosome 1"/>
</dbReference>
<dbReference type="InterPro" id="IPR036005">
    <property type="entry name" value="Creatinase/aminopeptidase-like"/>
</dbReference>
<sequence length="251" mass="27787">MITIKSSREIELMTIAGDILARTRAYLIPFIKPGVTTHELDHLAENFILSQGATSSFKNYQGFPGAVCTSVNEVVIHGIPSKKCVLKTGDILSLDLGVNYKGYHADSAWTFPVGPISLEVEKLLKVTEEALMNGLNMVKPGNTVNQISKAIEDTIKPHGYGIVEEFTGHGIGQSLHEEPPIPNFGVEIHDVTLRPGMTFCIEPMVNLGTKRIRILKDNWTTVTQDKKYSAHFEHTVLVTQDGYKILTKEKE</sequence>
<dbReference type="HAMAP" id="MF_01974">
    <property type="entry name" value="MetAP_1"/>
    <property type="match status" value="1"/>
</dbReference>
<evidence type="ECO:0000313" key="10">
    <source>
        <dbReference type="Proteomes" id="UP000032434"/>
    </source>
</evidence>
<proteinExistence type="inferred from homology"/>
<evidence type="ECO:0000256" key="2">
    <source>
        <dbReference type="ARBA" id="ARBA00022438"/>
    </source>
</evidence>
<evidence type="ECO:0000256" key="5">
    <source>
        <dbReference type="ARBA" id="ARBA00022801"/>
    </source>
</evidence>
<feature type="binding site" evidence="6">
    <location>
        <position position="202"/>
    </location>
    <ligand>
        <name>a divalent metal cation</name>
        <dbReference type="ChEBI" id="CHEBI:60240"/>
        <label>2</label>
        <note>catalytic</note>
    </ligand>
</feature>
<dbReference type="Pfam" id="PF00557">
    <property type="entry name" value="Peptidase_M24"/>
    <property type="match status" value="1"/>
</dbReference>
<feature type="binding site" evidence="6">
    <location>
        <position position="106"/>
    </location>
    <ligand>
        <name>a divalent metal cation</name>
        <dbReference type="ChEBI" id="CHEBI:60240"/>
        <label>1</label>
    </ligand>
</feature>
<keyword evidence="3 6" id="KW-0645">Protease</keyword>
<dbReference type="RefSeq" id="WP_045749835.1">
    <property type="nucleotide sequence ID" value="NZ_FUZK01000001.1"/>
</dbReference>
<keyword evidence="4 6" id="KW-0479">Metal-binding</keyword>
<protein>
    <recommendedName>
        <fullName evidence="6 7">Methionine aminopeptidase</fullName>
        <shortName evidence="6">MAP</shortName>
        <shortName evidence="6">MetAP</shortName>
        <ecNumber evidence="6 7">3.4.11.18</ecNumber>
    </recommendedName>
    <alternativeName>
        <fullName evidence="6">Peptidase M</fullName>
    </alternativeName>
</protein>
<dbReference type="PANTHER" id="PTHR43330">
    <property type="entry name" value="METHIONINE AMINOPEPTIDASE"/>
    <property type="match status" value="1"/>
</dbReference>
<comment type="similarity">
    <text evidence="6">Belongs to the peptidase M24A family. Methionine aminopeptidase type 1 subfamily.</text>
</comment>
<dbReference type="GO" id="GO:0005829">
    <property type="term" value="C:cytosol"/>
    <property type="evidence" value="ECO:0007669"/>
    <property type="project" value="TreeGrafter"/>
</dbReference>
<comment type="function">
    <text evidence="1 6">Removes the N-terminal methionine from nascent proteins. The N-terminal methionine is often cleaved when the second residue in the primary sequence is small and uncharged (Met-Ala-, Cys, Gly, Pro, Ser, Thr, or Val). Requires deformylation of the N(alpha)-formylated initiator methionine before it can be hydrolyzed.</text>
</comment>
<keyword evidence="2 6" id="KW-0031">Aminopeptidase</keyword>